<proteinExistence type="predicted"/>
<evidence type="ECO:0000313" key="3">
    <source>
        <dbReference type="EMBL" id="MBK1658602.1"/>
    </source>
</evidence>
<keyword evidence="4" id="KW-1185">Reference proteome</keyword>
<dbReference type="Proteomes" id="UP000697995">
    <property type="component" value="Unassembled WGS sequence"/>
</dbReference>
<evidence type="ECO:0000256" key="1">
    <source>
        <dbReference type="ARBA" id="ARBA00022679"/>
    </source>
</evidence>
<dbReference type="InterPro" id="IPR059117">
    <property type="entry name" value="APS_kinase_dom"/>
</dbReference>
<sequence>MGPPCAGEVFWTTGLSGAGKSTVAALLRDRLVAAGRCCVLLDGDVLRGILDAGGDYAPHARRRLAFSYARLCHELAAQGLTVVCATISMVHDVRRWNRANIPNYREIWLRVPVEELARRDAKGLYAAAASGALADLAGLHQAVEEPDSPDLIIDNHGAVTAALAVDRIWTRFGLGEACR</sequence>
<comment type="caution">
    <text evidence="3">The sequence shown here is derived from an EMBL/GenBank/DDBJ whole genome shotgun (WGS) entry which is preliminary data.</text>
</comment>
<dbReference type="Gene3D" id="3.40.50.300">
    <property type="entry name" value="P-loop containing nucleotide triphosphate hydrolases"/>
    <property type="match status" value="1"/>
</dbReference>
<dbReference type="EMBL" id="NRSG01000058">
    <property type="protein sequence ID" value="MBK1658602.1"/>
    <property type="molecule type" value="Genomic_DNA"/>
</dbReference>
<evidence type="ECO:0000313" key="4">
    <source>
        <dbReference type="Proteomes" id="UP000697995"/>
    </source>
</evidence>
<dbReference type="NCBIfam" id="NF004041">
    <property type="entry name" value="PRK05541.1"/>
    <property type="match status" value="1"/>
</dbReference>
<organism evidence="3 4">
    <name type="scientific">Paracraurococcus ruber</name>
    <dbReference type="NCBI Taxonomy" id="77675"/>
    <lineage>
        <taxon>Bacteria</taxon>
        <taxon>Pseudomonadati</taxon>
        <taxon>Pseudomonadota</taxon>
        <taxon>Alphaproteobacteria</taxon>
        <taxon>Acetobacterales</taxon>
        <taxon>Roseomonadaceae</taxon>
        <taxon>Paracraurococcus</taxon>
    </lineage>
</organism>
<dbReference type="PANTHER" id="PTHR42700:SF1">
    <property type="entry name" value="SULFATE ADENYLYLTRANSFERASE"/>
    <property type="match status" value="1"/>
</dbReference>
<accession>A0ABS1CVS0</accession>
<dbReference type="PANTHER" id="PTHR42700">
    <property type="entry name" value="SULFATE ADENYLYLTRANSFERASE"/>
    <property type="match status" value="1"/>
</dbReference>
<dbReference type="InterPro" id="IPR027417">
    <property type="entry name" value="P-loop_NTPase"/>
</dbReference>
<dbReference type="SUPFAM" id="SSF52540">
    <property type="entry name" value="P-loop containing nucleoside triphosphate hydrolases"/>
    <property type="match status" value="1"/>
</dbReference>
<dbReference type="RefSeq" id="WP_133221534.1">
    <property type="nucleotide sequence ID" value="NZ_NRSG01000058.1"/>
</dbReference>
<dbReference type="Pfam" id="PF01583">
    <property type="entry name" value="APS_kinase"/>
    <property type="match status" value="1"/>
</dbReference>
<keyword evidence="1" id="KW-0808">Transferase</keyword>
<reference evidence="3 4" key="1">
    <citation type="journal article" date="2020" name="Microorganisms">
        <title>Osmotic Adaptation and Compatible Solute Biosynthesis of Phototrophic Bacteria as Revealed from Genome Analyses.</title>
        <authorList>
            <person name="Imhoff J.F."/>
            <person name="Rahn T."/>
            <person name="Kunzel S."/>
            <person name="Keller A."/>
            <person name="Neulinger S.C."/>
        </authorList>
    </citation>
    <scope>NUCLEOTIDE SEQUENCE [LARGE SCALE GENOMIC DNA]</scope>
    <source>
        <strain evidence="3 4">DSM 15382</strain>
    </source>
</reference>
<name>A0ABS1CVS0_9PROT</name>
<protein>
    <recommendedName>
        <fullName evidence="2">APS kinase domain-containing protein</fullName>
    </recommendedName>
</protein>
<dbReference type="InterPro" id="IPR050512">
    <property type="entry name" value="Sulf_AdTrans/APS_kinase"/>
</dbReference>
<feature type="domain" description="APS kinase" evidence="2">
    <location>
        <begin position="7"/>
        <end position="154"/>
    </location>
</feature>
<evidence type="ECO:0000259" key="2">
    <source>
        <dbReference type="Pfam" id="PF01583"/>
    </source>
</evidence>
<gene>
    <name evidence="3" type="ORF">CKO45_10195</name>
</gene>